<evidence type="ECO:0000256" key="7">
    <source>
        <dbReference type="HAMAP-Rule" id="MF_00201"/>
    </source>
</evidence>
<dbReference type="Gene3D" id="2.40.50.140">
    <property type="entry name" value="Nucleic acid-binding proteins"/>
    <property type="match status" value="1"/>
</dbReference>
<dbReference type="SUPFAM" id="SSF50249">
    <property type="entry name" value="Nucleic acid-binding proteins"/>
    <property type="match status" value="1"/>
</dbReference>
<accession>A0A9D1E4G0</accession>
<comment type="caution">
    <text evidence="9">The sequence shown here is derived from an EMBL/GenBank/DDBJ whole genome shotgun (WGS) entry which is preliminary data.</text>
</comment>
<evidence type="ECO:0000313" key="10">
    <source>
        <dbReference type="Proteomes" id="UP000824200"/>
    </source>
</evidence>
<dbReference type="GO" id="GO:0006310">
    <property type="term" value="P:DNA recombination"/>
    <property type="evidence" value="ECO:0007669"/>
    <property type="project" value="UniProtKB-UniRule"/>
</dbReference>
<proteinExistence type="inferred from homology"/>
<keyword evidence="3 7" id="KW-0227">DNA damage</keyword>
<dbReference type="Gene3D" id="1.20.1440.120">
    <property type="entry name" value="Recombination protein O, C-terminal domain"/>
    <property type="match status" value="1"/>
</dbReference>
<dbReference type="InterPro" id="IPR003717">
    <property type="entry name" value="RecO"/>
</dbReference>
<gene>
    <name evidence="7 9" type="primary">recO</name>
    <name evidence="9" type="ORF">IAC95_04210</name>
</gene>
<dbReference type="PANTHER" id="PTHR33991">
    <property type="entry name" value="DNA REPAIR PROTEIN RECO"/>
    <property type="match status" value="1"/>
</dbReference>
<sequence length="240" mass="26245">MDVTTKAVALKATDYKENDKLVCLYSLEQGKISVHAKGVRKGGAKLKFACDQFCFGQYELAQNGTRFTLKTCEQLHSFYELREDVFAYFAACVIAECIVNYTEEGEADAGVFVTLLKALEQLLGGVNALLITLKFILEFLKLEGFSLDFSKCSVCGASNVPLFLDSQRGGVVCDGCRSADSVRVDSAVVSLCKMVESLPMEKIKNLNVADSLSKQALQVCGIYIAHSFSPLKSLSELLKL</sequence>
<dbReference type="GO" id="GO:0006302">
    <property type="term" value="P:double-strand break repair"/>
    <property type="evidence" value="ECO:0007669"/>
    <property type="project" value="TreeGrafter"/>
</dbReference>
<evidence type="ECO:0000256" key="4">
    <source>
        <dbReference type="ARBA" id="ARBA00023172"/>
    </source>
</evidence>
<evidence type="ECO:0000256" key="5">
    <source>
        <dbReference type="ARBA" id="ARBA00023204"/>
    </source>
</evidence>
<keyword evidence="4 7" id="KW-0233">DNA recombination</keyword>
<dbReference type="Pfam" id="PF02565">
    <property type="entry name" value="RecO_C"/>
    <property type="match status" value="1"/>
</dbReference>
<dbReference type="InterPro" id="IPR037278">
    <property type="entry name" value="ARFGAP/RecO"/>
</dbReference>
<dbReference type="InterPro" id="IPR042242">
    <property type="entry name" value="RecO_C"/>
</dbReference>
<dbReference type="NCBIfam" id="TIGR00613">
    <property type="entry name" value="reco"/>
    <property type="match status" value="1"/>
</dbReference>
<dbReference type="InterPro" id="IPR022572">
    <property type="entry name" value="DNA_rep/recomb_RecO_N"/>
</dbReference>
<feature type="domain" description="DNA replication/recombination mediator RecO N-terminal" evidence="8">
    <location>
        <begin position="1"/>
        <end position="78"/>
    </location>
</feature>
<keyword evidence="5 7" id="KW-0234">DNA repair</keyword>
<dbReference type="Pfam" id="PF11967">
    <property type="entry name" value="RecO_N"/>
    <property type="match status" value="1"/>
</dbReference>
<dbReference type="HAMAP" id="MF_00201">
    <property type="entry name" value="RecO"/>
    <property type="match status" value="1"/>
</dbReference>
<evidence type="ECO:0000256" key="3">
    <source>
        <dbReference type="ARBA" id="ARBA00022763"/>
    </source>
</evidence>
<comment type="similarity">
    <text evidence="1 7">Belongs to the RecO family.</text>
</comment>
<name>A0A9D1E4G0_9BACT</name>
<reference evidence="9" key="2">
    <citation type="journal article" date="2021" name="PeerJ">
        <title>Extensive microbial diversity within the chicken gut microbiome revealed by metagenomics and culture.</title>
        <authorList>
            <person name="Gilroy R."/>
            <person name="Ravi A."/>
            <person name="Getino M."/>
            <person name="Pursley I."/>
            <person name="Horton D.L."/>
            <person name="Alikhan N.F."/>
            <person name="Baker D."/>
            <person name="Gharbi K."/>
            <person name="Hall N."/>
            <person name="Watson M."/>
            <person name="Adriaenssens E.M."/>
            <person name="Foster-Nyarko E."/>
            <person name="Jarju S."/>
            <person name="Secka A."/>
            <person name="Antonio M."/>
            <person name="Oren A."/>
            <person name="Chaudhuri R.R."/>
            <person name="La Ragione R."/>
            <person name="Hildebrand F."/>
            <person name="Pallen M.J."/>
        </authorList>
    </citation>
    <scope>NUCLEOTIDE SEQUENCE</scope>
    <source>
        <strain evidence="9">CHK121-14286</strain>
    </source>
</reference>
<evidence type="ECO:0000256" key="6">
    <source>
        <dbReference type="ARBA" id="ARBA00033409"/>
    </source>
</evidence>
<protein>
    <recommendedName>
        <fullName evidence="2 7">DNA repair protein RecO</fullName>
    </recommendedName>
    <alternativeName>
        <fullName evidence="6 7">Recombination protein O</fullName>
    </alternativeName>
</protein>
<evidence type="ECO:0000256" key="1">
    <source>
        <dbReference type="ARBA" id="ARBA00007452"/>
    </source>
</evidence>
<dbReference type="AlphaFoldDB" id="A0A9D1E4G0"/>
<dbReference type="PANTHER" id="PTHR33991:SF1">
    <property type="entry name" value="DNA REPAIR PROTEIN RECO"/>
    <property type="match status" value="1"/>
</dbReference>
<dbReference type="EMBL" id="DVHL01000036">
    <property type="protein sequence ID" value="HIR66061.1"/>
    <property type="molecule type" value="Genomic_DNA"/>
</dbReference>
<comment type="function">
    <text evidence="7">Involved in DNA repair and RecF pathway recombination.</text>
</comment>
<evidence type="ECO:0000313" key="9">
    <source>
        <dbReference type="EMBL" id="HIR66061.1"/>
    </source>
</evidence>
<reference evidence="9" key="1">
    <citation type="submission" date="2020-10" db="EMBL/GenBank/DDBJ databases">
        <authorList>
            <person name="Gilroy R."/>
        </authorList>
    </citation>
    <scope>NUCLEOTIDE SEQUENCE</scope>
    <source>
        <strain evidence="9">CHK121-14286</strain>
    </source>
</reference>
<dbReference type="InterPro" id="IPR012340">
    <property type="entry name" value="NA-bd_OB-fold"/>
</dbReference>
<dbReference type="SUPFAM" id="SSF57863">
    <property type="entry name" value="ArfGap/RecO-like zinc finger"/>
    <property type="match status" value="1"/>
</dbReference>
<organism evidence="9 10">
    <name type="scientific">Candidatus Fimimonas gallinarum</name>
    <dbReference type="NCBI Taxonomy" id="2840821"/>
    <lineage>
        <taxon>Bacteria</taxon>
        <taxon>Pseudomonadati</taxon>
        <taxon>Myxococcota</taxon>
        <taxon>Myxococcia</taxon>
        <taxon>Myxococcales</taxon>
        <taxon>Cystobacterineae</taxon>
        <taxon>Myxococcaceae</taxon>
        <taxon>Myxococcaceae incertae sedis</taxon>
        <taxon>Candidatus Fimimonas</taxon>
    </lineage>
</organism>
<dbReference type="Proteomes" id="UP000824200">
    <property type="component" value="Unassembled WGS sequence"/>
</dbReference>
<evidence type="ECO:0000256" key="2">
    <source>
        <dbReference type="ARBA" id="ARBA00021310"/>
    </source>
</evidence>
<evidence type="ECO:0000259" key="8">
    <source>
        <dbReference type="Pfam" id="PF11967"/>
    </source>
</evidence>
<dbReference type="GO" id="GO:0043590">
    <property type="term" value="C:bacterial nucleoid"/>
    <property type="evidence" value="ECO:0007669"/>
    <property type="project" value="TreeGrafter"/>
</dbReference>